<protein>
    <submittedName>
        <fullName evidence="2">Uncharacterized protein</fullName>
    </submittedName>
</protein>
<accession>A0A8H3LQ10</accession>
<dbReference type="Gene3D" id="1.25.40.10">
    <property type="entry name" value="Tetratricopeptide repeat domain"/>
    <property type="match status" value="1"/>
</dbReference>
<gene>
    <name evidence="2" type="ORF">RCL2_001698300</name>
</gene>
<name>A0A8H3LQ10_9GLOM</name>
<evidence type="ECO:0000256" key="1">
    <source>
        <dbReference type="SAM" id="MobiDB-lite"/>
    </source>
</evidence>
<dbReference type="InterPro" id="IPR011990">
    <property type="entry name" value="TPR-like_helical_dom_sf"/>
</dbReference>
<feature type="region of interest" description="Disordered" evidence="1">
    <location>
        <begin position="1"/>
        <end position="26"/>
    </location>
</feature>
<dbReference type="EMBL" id="BLAL01000193">
    <property type="protein sequence ID" value="GES90115.1"/>
    <property type="molecule type" value="Genomic_DNA"/>
</dbReference>
<dbReference type="OrthoDB" id="272077at2759"/>
<evidence type="ECO:0000313" key="2">
    <source>
        <dbReference type="EMBL" id="GES90115.1"/>
    </source>
</evidence>
<evidence type="ECO:0000313" key="3">
    <source>
        <dbReference type="Proteomes" id="UP000615446"/>
    </source>
</evidence>
<feature type="compositionally biased region" description="Basic and acidic residues" evidence="1">
    <location>
        <begin position="1"/>
        <end position="10"/>
    </location>
</feature>
<proteinExistence type="predicted"/>
<dbReference type="Proteomes" id="UP000615446">
    <property type="component" value="Unassembled WGS sequence"/>
</dbReference>
<comment type="caution">
    <text evidence="2">The sequence shown here is derived from an EMBL/GenBank/DDBJ whole genome shotgun (WGS) entry which is preliminary data.</text>
</comment>
<sequence length="76" mass="8832">MDRYGLRPEENIEESIELDEANHGGTLDSSKRRAFEFYKKSAEQGIASYYKLGHFYKYGNEFEINLENEIVAMGQC</sequence>
<dbReference type="AlphaFoldDB" id="A0A8H3LQ10"/>
<organism evidence="2 3">
    <name type="scientific">Rhizophagus clarus</name>
    <dbReference type="NCBI Taxonomy" id="94130"/>
    <lineage>
        <taxon>Eukaryota</taxon>
        <taxon>Fungi</taxon>
        <taxon>Fungi incertae sedis</taxon>
        <taxon>Mucoromycota</taxon>
        <taxon>Glomeromycotina</taxon>
        <taxon>Glomeromycetes</taxon>
        <taxon>Glomerales</taxon>
        <taxon>Glomeraceae</taxon>
        <taxon>Rhizophagus</taxon>
    </lineage>
</organism>
<reference evidence="2" key="1">
    <citation type="submission" date="2019-10" db="EMBL/GenBank/DDBJ databases">
        <title>Conservation and host-specific expression of non-tandemly repeated heterogenous ribosome RNA gene in arbuscular mycorrhizal fungi.</title>
        <authorList>
            <person name="Maeda T."/>
            <person name="Kobayashi Y."/>
            <person name="Nakagawa T."/>
            <person name="Ezawa T."/>
            <person name="Yamaguchi K."/>
            <person name="Bino T."/>
            <person name="Nishimoto Y."/>
            <person name="Shigenobu S."/>
            <person name="Kawaguchi M."/>
        </authorList>
    </citation>
    <scope>NUCLEOTIDE SEQUENCE</scope>
    <source>
        <strain evidence="2">HR1</strain>
    </source>
</reference>